<organism evidence="9 10">
    <name type="scientific">Alkalicoccus daliensis</name>
    <dbReference type="NCBI Taxonomy" id="745820"/>
    <lineage>
        <taxon>Bacteria</taxon>
        <taxon>Bacillati</taxon>
        <taxon>Bacillota</taxon>
        <taxon>Bacilli</taxon>
        <taxon>Bacillales</taxon>
        <taxon>Bacillaceae</taxon>
        <taxon>Alkalicoccus</taxon>
    </lineage>
</organism>
<accession>A0A1H0DQC6</accession>
<dbReference type="Proteomes" id="UP000198778">
    <property type="component" value="Unassembled WGS sequence"/>
</dbReference>
<evidence type="ECO:0000256" key="7">
    <source>
        <dbReference type="RuleBase" id="RU004504"/>
    </source>
</evidence>
<evidence type="ECO:0000256" key="4">
    <source>
        <dbReference type="ARBA" id="ARBA00022898"/>
    </source>
</evidence>
<dbReference type="STRING" id="745820.SAMN04488053_10342"/>
<dbReference type="PIRSF" id="PIRSF005572">
    <property type="entry name" value="NifS"/>
    <property type="match status" value="1"/>
</dbReference>
<dbReference type="GO" id="GO:0003824">
    <property type="term" value="F:catalytic activity"/>
    <property type="evidence" value="ECO:0007669"/>
    <property type="project" value="UniProtKB-ARBA"/>
</dbReference>
<evidence type="ECO:0000256" key="6">
    <source>
        <dbReference type="ARBA" id="ARBA00023014"/>
    </source>
</evidence>
<dbReference type="SUPFAM" id="SSF53383">
    <property type="entry name" value="PLP-dependent transferases"/>
    <property type="match status" value="1"/>
</dbReference>
<dbReference type="EMBL" id="FNIL01000003">
    <property type="protein sequence ID" value="SDN72268.1"/>
    <property type="molecule type" value="Genomic_DNA"/>
</dbReference>
<dbReference type="NCBIfam" id="NF002806">
    <property type="entry name" value="PRK02948.1"/>
    <property type="match status" value="1"/>
</dbReference>
<reference evidence="10" key="1">
    <citation type="submission" date="2016-10" db="EMBL/GenBank/DDBJ databases">
        <authorList>
            <person name="Varghese N."/>
            <person name="Submissions S."/>
        </authorList>
    </citation>
    <scope>NUCLEOTIDE SEQUENCE [LARGE SCALE GENOMIC DNA]</scope>
    <source>
        <strain evidence="10">CGMCC 1.10369</strain>
    </source>
</reference>
<dbReference type="PROSITE" id="PS00595">
    <property type="entry name" value="AA_TRANSFER_CLASS_5"/>
    <property type="match status" value="1"/>
</dbReference>
<evidence type="ECO:0000313" key="10">
    <source>
        <dbReference type="Proteomes" id="UP000198778"/>
    </source>
</evidence>
<dbReference type="PANTHER" id="PTHR11601">
    <property type="entry name" value="CYSTEINE DESULFURYLASE FAMILY MEMBER"/>
    <property type="match status" value="1"/>
</dbReference>
<dbReference type="InterPro" id="IPR015421">
    <property type="entry name" value="PyrdxlP-dep_Trfase_major"/>
</dbReference>
<evidence type="ECO:0000256" key="5">
    <source>
        <dbReference type="ARBA" id="ARBA00023004"/>
    </source>
</evidence>
<dbReference type="GO" id="GO:0051536">
    <property type="term" value="F:iron-sulfur cluster binding"/>
    <property type="evidence" value="ECO:0007669"/>
    <property type="project" value="UniProtKB-KW"/>
</dbReference>
<dbReference type="OrthoDB" id="9808002at2"/>
<dbReference type="Pfam" id="PF00266">
    <property type="entry name" value="Aminotran_5"/>
    <property type="match status" value="1"/>
</dbReference>
<evidence type="ECO:0000313" key="9">
    <source>
        <dbReference type="EMBL" id="SDN72268.1"/>
    </source>
</evidence>
<dbReference type="Gene3D" id="3.40.640.10">
    <property type="entry name" value="Type I PLP-dependent aspartate aminotransferase-like (Major domain)"/>
    <property type="match status" value="1"/>
</dbReference>
<dbReference type="Gene3D" id="3.90.1150.10">
    <property type="entry name" value="Aspartate Aminotransferase, domain 1"/>
    <property type="match status" value="1"/>
</dbReference>
<dbReference type="InterPro" id="IPR020578">
    <property type="entry name" value="Aminotrans_V_PyrdxlP_BS"/>
</dbReference>
<dbReference type="InterPro" id="IPR016454">
    <property type="entry name" value="Cysteine_dSase"/>
</dbReference>
<keyword evidence="10" id="KW-1185">Reference proteome</keyword>
<evidence type="ECO:0000256" key="1">
    <source>
        <dbReference type="ARBA" id="ARBA00001933"/>
    </source>
</evidence>
<keyword evidence="3" id="KW-0479">Metal-binding</keyword>
<dbReference type="InterPro" id="IPR015424">
    <property type="entry name" value="PyrdxlP-dep_Trfase"/>
</dbReference>
<keyword evidence="4" id="KW-0663">Pyridoxal phosphate</keyword>
<name>A0A1H0DQC6_9BACI</name>
<feature type="domain" description="Aminotransferase class V" evidence="8">
    <location>
        <begin position="2"/>
        <end position="360"/>
    </location>
</feature>
<dbReference type="InterPro" id="IPR000192">
    <property type="entry name" value="Aminotrans_V_dom"/>
</dbReference>
<dbReference type="RefSeq" id="WP_090841915.1">
    <property type="nucleotide sequence ID" value="NZ_FNIL01000003.1"/>
</dbReference>
<dbReference type="PANTHER" id="PTHR11601:SF36">
    <property type="entry name" value="CYSTEINE DESULFURASE NIFS-RELATED"/>
    <property type="match status" value="1"/>
</dbReference>
<proteinExistence type="inferred from homology"/>
<evidence type="ECO:0000256" key="2">
    <source>
        <dbReference type="ARBA" id="ARBA00006490"/>
    </source>
</evidence>
<protein>
    <submittedName>
        <fullName evidence="9">Cysteine desulfurase</fullName>
    </submittedName>
</protein>
<dbReference type="AlphaFoldDB" id="A0A1H0DQC6"/>
<dbReference type="Gene3D" id="1.10.260.50">
    <property type="match status" value="1"/>
</dbReference>
<keyword evidence="6" id="KW-0411">Iron-sulfur</keyword>
<dbReference type="GO" id="GO:0046872">
    <property type="term" value="F:metal ion binding"/>
    <property type="evidence" value="ECO:0007669"/>
    <property type="project" value="UniProtKB-KW"/>
</dbReference>
<sequence length="380" mass="41022">MIYLDCAATAPMSTEAKKAWVYAAEDFFANSSSLHEPGEAARNLLESSRSSIAEALEAEPDAIHFTSGGSEANLLSLESLFAANPGTHLITSVVEHPSVMGFFKRKETEGIRVTYVGVNKEGRVSAEEIISLAEQEKTALISIQYVNSETGVLQPVKEIATTLQDSGTIIHTDLVQGFGKLVFSVKDCPVDALSVSAHKIGGPKGSGAVYFKNPSIWKSLYPLTSHESGFRPGTPDTPSAAAFATAVMNIKNKDQLLLEAWKKREEFLRSLSSLAEIMTIEGGAAQKHQSPYIIGLGFEGVQGQYLLAGLDRYGICISTGSACKQGETDASPMMHALYESQDERNRFIRISFNIETPVSDLITAGIKIVEIVNAARRISI</sequence>
<gene>
    <name evidence="9" type="ORF">SAMN04488053_10342</name>
</gene>
<keyword evidence="5" id="KW-0408">Iron</keyword>
<comment type="similarity">
    <text evidence="2">Belongs to the class-V pyridoxal-phosphate-dependent aminotransferase family. NifS/IscS subfamily.</text>
</comment>
<dbReference type="InterPro" id="IPR015422">
    <property type="entry name" value="PyrdxlP-dep_Trfase_small"/>
</dbReference>
<evidence type="ECO:0000259" key="8">
    <source>
        <dbReference type="Pfam" id="PF00266"/>
    </source>
</evidence>
<evidence type="ECO:0000256" key="3">
    <source>
        <dbReference type="ARBA" id="ARBA00022723"/>
    </source>
</evidence>
<comment type="cofactor">
    <cofactor evidence="1 7">
        <name>pyridoxal 5'-phosphate</name>
        <dbReference type="ChEBI" id="CHEBI:597326"/>
    </cofactor>
</comment>